<keyword evidence="10" id="KW-0030">Aminoacyl-tRNA synthetase</keyword>
<dbReference type="Pfam" id="PF03147">
    <property type="entry name" value="FDX-ACB"/>
    <property type="match status" value="1"/>
</dbReference>
<evidence type="ECO:0000256" key="4">
    <source>
        <dbReference type="ARBA" id="ARBA00022598"/>
    </source>
</evidence>
<dbReference type="FunFam" id="3.30.70.380:FF:000002">
    <property type="entry name" value="phenylalanine--tRNA ligase, mitochondrial"/>
    <property type="match status" value="1"/>
</dbReference>
<keyword evidence="4 15" id="KW-0436">Ligase</keyword>
<organism evidence="15 16">
    <name type="scientific">Pseudocohnilembus persalinus</name>
    <name type="common">Ciliate</name>
    <dbReference type="NCBI Taxonomy" id="266149"/>
    <lineage>
        <taxon>Eukaryota</taxon>
        <taxon>Sar</taxon>
        <taxon>Alveolata</taxon>
        <taxon>Ciliophora</taxon>
        <taxon>Intramacronucleata</taxon>
        <taxon>Oligohymenophorea</taxon>
        <taxon>Scuticociliatia</taxon>
        <taxon>Philasterida</taxon>
        <taxon>Pseudocohnilembidae</taxon>
        <taxon>Pseudocohnilembus</taxon>
    </lineage>
</organism>
<evidence type="ECO:0000256" key="6">
    <source>
        <dbReference type="ARBA" id="ARBA00022840"/>
    </source>
</evidence>
<evidence type="ECO:0000256" key="2">
    <source>
        <dbReference type="ARBA" id="ARBA00008226"/>
    </source>
</evidence>
<name>A0A0V0QZL3_PSEPJ</name>
<keyword evidence="7" id="KW-0648">Protein biosynthesis</keyword>
<dbReference type="InterPro" id="IPR045864">
    <property type="entry name" value="aa-tRNA-synth_II/BPL/LPL"/>
</dbReference>
<dbReference type="GO" id="GO:0005759">
    <property type="term" value="C:mitochondrial matrix"/>
    <property type="evidence" value="ECO:0007669"/>
    <property type="project" value="UniProtKB-SubCell"/>
</dbReference>
<dbReference type="InterPro" id="IPR006195">
    <property type="entry name" value="aa-tRNA-synth_II"/>
</dbReference>
<feature type="domain" description="Aminoacyl-transfer RNA synthetases class-II family profile" evidence="13">
    <location>
        <begin position="67"/>
        <end position="265"/>
    </location>
</feature>
<evidence type="ECO:0000256" key="12">
    <source>
        <dbReference type="ARBA" id="ARBA00049255"/>
    </source>
</evidence>
<dbReference type="PANTHER" id="PTHR11538:SF41">
    <property type="entry name" value="PHENYLALANINE--TRNA LIGASE, MITOCHONDRIAL"/>
    <property type="match status" value="1"/>
</dbReference>
<evidence type="ECO:0000256" key="7">
    <source>
        <dbReference type="ARBA" id="ARBA00022917"/>
    </source>
</evidence>
<dbReference type="Gene3D" id="3.30.70.380">
    <property type="entry name" value="Ferrodoxin-fold anticodon-binding domain"/>
    <property type="match status" value="1"/>
</dbReference>
<proteinExistence type="inferred from homology"/>
<dbReference type="Proteomes" id="UP000054937">
    <property type="component" value="Unassembled WGS sequence"/>
</dbReference>
<evidence type="ECO:0000256" key="5">
    <source>
        <dbReference type="ARBA" id="ARBA00022741"/>
    </source>
</evidence>
<comment type="catalytic activity">
    <reaction evidence="12">
        <text>tRNA(Phe) + L-phenylalanine + ATP = L-phenylalanyl-tRNA(Phe) + AMP + diphosphate + H(+)</text>
        <dbReference type="Rhea" id="RHEA:19413"/>
        <dbReference type="Rhea" id="RHEA-COMP:9668"/>
        <dbReference type="Rhea" id="RHEA-COMP:9699"/>
        <dbReference type="ChEBI" id="CHEBI:15378"/>
        <dbReference type="ChEBI" id="CHEBI:30616"/>
        <dbReference type="ChEBI" id="CHEBI:33019"/>
        <dbReference type="ChEBI" id="CHEBI:58095"/>
        <dbReference type="ChEBI" id="CHEBI:78442"/>
        <dbReference type="ChEBI" id="CHEBI:78531"/>
        <dbReference type="ChEBI" id="CHEBI:456215"/>
        <dbReference type="EC" id="6.1.1.20"/>
    </reaction>
</comment>
<evidence type="ECO:0000259" key="13">
    <source>
        <dbReference type="PROSITE" id="PS50862"/>
    </source>
</evidence>
<evidence type="ECO:0000256" key="11">
    <source>
        <dbReference type="ARBA" id="ARBA00031194"/>
    </source>
</evidence>
<protein>
    <recommendedName>
        <fullName evidence="3">phenylalanine--tRNA ligase</fullName>
        <ecNumber evidence="3">6.1.1.20</ecNumber>
    </recommendedName>
    <alternativeName>
        <fullName evidence="11">Phenylalanyl-tRNA synthetase</fullName>
    </alternativeName>
</protein>
<gene>
    <name evidence="15" type="ORF">PPERSA_05777</name>
</gene>
<dbReference type="SUPFAM" id="SSF55681">
    <property type="entry name" value="Class II aaRS and biotin synthetases"/>
    <property type="match status" value="1"/>
</dbReference>
<keyword evidence="9" id="KW-0496">Mitochondrion</keyword>
<evidence type="ECO:0000256" key="3">
    <source>
        <dbReference type="ARBA" id="ARBA00012814"/>
    </source>
</evidence>
<dbReference type="EMBL" id="LDAU01000081">
    <property type="protein sequence ID" value="KRX07714.1"/>
    <property type="molecule type" value="Genomic_DNA"/>
</dbReference>
<dbReference type="AlphaFoldDB" id="A0A0V0QZL3"/>
<evidence type="ECO:0000259" key="14">
    <source>
        <dbReference type="PROSITE" id="PS51447"/>
    </source>
</evidence>
<evidence type="ECO:0000256" key="1">
    <source>
        <dbReference type="ARBA" id="ARBA00004305"/>
    </source>
</evidence>
<dbReference type="InterPro" id="IPR005121">
    <property type="entry name" value="Fdx_antiC-bd"/>
</dbReference>
<comment type="caution">
    <text evidence="15">The sequence shown here is derived from an EMBL/GenBank/DDBJ whole genome shotgun (WGS) entry which is preliminary data.</text>
</comment>
<dbReference type="SMART" id="SM00896">
    <property type="entry name" value="FDX-ACB"/>
    <property type="match status" value="1"/>
</dbReference>
<dbReference type="InterPro" id="IPR002319">
    <property type="entry name" value="Phenylalanyl-tRNA_Synthase"/>
</dbReference>
<dbReference type="GO" id="GO:0005524">
    <property type="term" value="F:ATP binding"/>
    <property type="evidence" value="ECO:0007669"/>
    <property type="project" value="UniProtKB-KW"/>
</dbReference>
<dbReference type="InParanoid" id="A0A0V0QZL3"/>
<dbReference type="Gene3D" id="3.30.930.10">
    <property type="entry name" value="Bira Bifunctional Protein, Domain 2"/>
    <property type="match status" value="2"/>
</dbReference>
<accession>A0A0V0QZL3</accession>
<dbReference type="FunCoup" id="A0A0V0QZL3">
    <property type="interactions" value="247"/>
</dbReference>
<comment type="subcellular location">
    <subcellularLocation>
        <location evidence="1">Mitochondrion matrix</location>
    </subcellularLocation>
</comment>
<dbReference type="PANTHER" id="PTHR11538">
    <property type="entry name" value="PHENYLALANYL-TRNA SYNTHETASE"/>
    <property type="match status" value="1"/>
</dbReference>
<dbReference type="SUPFAM" id="SSF54991">
    <property type="entry name" value="Anticodon-binding domain of PheRS"/>
    <property type="match status" value="1"/>
</dbReference>
<evidence type="ECO:0000256" key="9">
    <source>
        <dbReference type="ARBA" id="ARBA00023128"/>
    </source>
</evidence>
<evidence type="ECO:0000256" key="8">
    <source>
        <dbReference type="ARBA" id="ARBA00022946"/>
    </source>
</evidence>
<reference evidence="15 16" key="1">
    <citation type="journal article" date="2015" name="Sci. Rep.">
        <title>Genome of the facultative scuticociliatosis pathogen Pseudocohnilembus persalinus provides insight into its virulence through horizontal gene transfer.</title>
        <authorList>
            <person name="Xiong J."/>
            <person name="Wang G."/>
            <person name="Cheng J."/>
            <person name="Tian M."/>
            <person name="Pan X."/>
            <person name="Warren A."/>
            <person name="Jiang C."/>
            <person name="Yuan D."/>
            <person name="Miao W."/>
        </authorList>
    </citation>
    <scope>NUCLEOTIDE SEQUENCE [LARGE SCALE GENOMIC DNA]</scope>
    <source>
        <strain evidence="15">36N120E</strain>
    </source>
</reference>
<sequence length="378" mass="44985">MSMKNDYGNVTPKIAELADKKLYKNPKHPIGIIKKQIEEFFTNPQHQKGTIVSDNQHKFAIGDYFDPIVTAQQNFDDLNIPADHVSRKRSDTYYLTEDILLRPHATANEKQMFEAGHSSFLIFADCFRRDEIDATHYPVFHQMEAVRTFTDKDFETDQLDLKIQYVMQDMQQTYENLVRYLFGSEIEMRWVPAYFPFTEPSLELEIYWNGEWLEMLGCGILRREVMDKFGRPQNEIAWASGCGLERFALQLFDINDIRLFWSQDPRFMNQFQSGKIVKFQPFSKYPACYKDVSFYIPEQNIEQFEENDLFELIRGEGGDLIEKVELVDEYHNKKQKKISKCFRVHYRSLERTLTNEEIDEIQFKIREHIQKTLNYELR</sequence>
<dbReference type="GO" id="GO:0000049">
    <property type="term" value="F:tRNA binding"/>
    <property type="evidence" value="ECO:0007669"/>
    <property type="project" value="InterPro"/>
</dbReference>
<dbReference type="PROSITE" id="PS50862">
    <property type="entry name" value="AA_TRNA_LIGASE_II"/>
    <property type="match status" value="1"/>
</dbReference>
<dbReference type="GO" id="GO:0004826">
    <property type="term" value="F:phenylalanine-tRNA ligase activity"/>
    <property type="evidence" value="ECO:0007669"/>
    <property type="project" value="UniProtKB-EC"/>
</dbReference>
<dbReference type="OMA" id="PISHYPQ"/>
<dbReference type="Pfam" id="PF01409">
    <property type="entry name" value="tRNA-synt_2d"/>
    <property type="match status" value="1"/>
</dbReference>
<keyword evidence="6" id="KW-0067">ATP-binding</keyword>
<comment type="similarity">
    <text evidence="2">Belongs to the class-II aminoacyl-tRNA synthetase family.</text>
</comment>
<keyword evidence="16" id="KW-1185">Reference proteome</keyword>
<dbReference type="EC" id="6.1.1.20" evidence="3"/>
<dbReference type="InterPro" id="IPR036690">
    <property type="entry name" value="Fdx_antiC-bd_sf"/>
</dbReference>
<feature type="domain" description="FDX-ACB" evidence="14">
    <location>
        <begin position="283"/>
        <end position="378"/>
    </location>
</feature>
<keyword evidence="5" id="KW-0547">Nucleotide-binding</keyword>
<dbReference type="PROSITE" id="PS51447">
    <property type="entry name" value="FDX_ACB"/>
    <property type="match status" value="1"/>
</dbReference>
<keyword evidence="8" id="KW-0809">Transit peptide</keyword>
<dbReference type="OrthoDB" id="4457at2759"/>
<evidence type="ECO:0000256" key="10">
    <source>
        <dbReference type="ARBA" id="ARBA00023146"/>
    </source>
</evidence>
<dbReference type="GO" id="GO:0006432">
    <property type="term" value="P:phenylalanyl-tRNA aminoacylation"/>
    <property type="evidence" value="ECO:0007669"/>
    <property type="project" value="TreeGrafter"/>
</dbReference>
<evidence type="ECO:0000313" key="15">
    <source>
        <dbReference type="EMBL" id="KRX07714.1"/>
    </source>
</evidence>
<evidence type="ECO:0000313" key="16">
    <source>
        <dbReference type="Proteomes" id="UP000054937"/>
    </source>
</evidence>